<dbReference type="EMBL" id="JN885137">
    <property type="protein sequence ID" value="AEW87850.1"/>
    <property type="molecule type" value="Genomic_DNA"/>
</dbReference>
<feature type="region of interest" description="Disordered" evidence="1">
    <location>
        <begin position="1"/>
        <end position="20"/>
    </location>
</feature>
<dbReference type="RefSeq" id="YP_238459.1">
    <property type="nucleotide sequence ID" value="NC_007016.1"/>
</dbReference>
<protein>
    <submittedName>
        <fullName evidence="2">JM156</fullName>
    </submittedName>
</protein>
<dbReference type="EMBL" id="JN885136">
    <property type="protein sequence ID" value="AEW87680.1"/>
    <property type="molecule type" value="Genomic_DNA"/>
</dbReference>
<dbReference type="KEGG" id="vg:3416541"/>
<name>G9JMG3_9GAMA</name>
<organism evidence="2 5">
    <name type="scientific">Macaca fuscata rhadinovirus</name>
    <dbReference type="NCBI Taxonomy" id="272551"/>
    <lineage>
        <taxon>Viruses</taxon>
        <taxon>Duplodnaviria</taxon>
        <taxon>Heunggongvirae</taxon>
        <taxon>Peploviricota</taxon>
        <taxon>Herviviricetes</taxon>
        <taxon>Herpesvirales</taxon>
        <taxon>Orthoherpesviridae</taxon>
        <taxon>Gammaherpesvirinae</taxon>
        <taxon>Rhadinovirus</taxon>
        <taxon>Rhadinovirus macacinegamma11</taxon>
        <taxon>macacine gammaherpesvirus 11</taxon>
    </lineage>
</organism>
<dbReference type="Proteomes" id="UP000133219">
    <property type="component" value="Segment"/>
</dbReference>
<dbReference type="Proteomes" id="UP000124292">
    <property type="component" value="Genome"/>
</dbReference>
<evidence type="ECO:0000313" key="2">
    <source>
        <dbReference type="EMBL" id="AEW87680.1"/>
    </source>
</evidence>
<evidence type="ECO:0000313" key="3">
    <source>
        <dbReference type="EMBL" id="AEW87850.1"/>
    </source>
</evidence>
<accession>G9JMG3</accession>
<gene>
    <name evidence="2" type="ORF">JM156</name>
</gene>
<sequence length="83" mass="9821">MRARPDQNSPPPSGHNRKRTKHRFCVRALRWLRVVERAIYLICRFLHAVNRDHVGQPATSFRHSIGTRVAKFLQGTLRKTRRH</sequence>
<dbReference type="GeneID" id="3416541"/>
<evidence type="ECO:0000256" key="1">
    <source>
        <dbReference type="SAM" id="MobiDB-lite"/>
    </source>
</evidence>
<proteinExistence type="predicted"/>
<reference evidence="4 5" key="1">
    <citation type="journal article" date="2013" name="J. Virol.">
        <title>Genomic characterization of Japanese macaque rhadinovirus, a novel herpesvirus isolated from a nonhuman primate with a spontaneous inflammatory demyelinating disease.</title>
        <authorList>
            <person name="Estep R.D."/>
            <person name="Hansen S.G."/>
            <person name="Rogers K.S."/>
            <person name="Axthelm M.K."/>
            <person name="Wong S.W."/>
        </authorList>
    </citation>
    <scope>NUCLEOTIDE SEQUENCE [LARGE SCALE GENOMIC DNA]</scope>
    <source>
        <strain evidence="3">12E2</strain>
        <strain evidence="2">3A1</strain>
    </source>
</reference>
<evidence type="ECO:0000313" key="4">
    <source>
        <dbReference type="Proteomes" id="UP000124292"/>
    </source>
</evidence>
<evidence type="ECO:0000313" key="5">
    <source>
        <dbReference type="Proteomes" id="UP000133219"/>
    </source>
</evidence>